<dbReference type="STRING" id="1318466.BN85409510"/>
<dbReference type="AlphaFoldDB" id="U4KL86"/>
<keyword evidence="1" id="KW-0472">Membrane</keyword>
<evidence type="ECO:0000313" key="2">
    <source>
        <dbReference type="EMBL" id="CCV64528.1"/>
    </source>
</evidence>
<gene>
    <name evidence="2" type="ORF">BN85409510</name>
</gene>
<dbReference type="Proteomes" id="UP000032740">
    <property type="component" value="Chromosome"/>
</dbReference>
<evidence type="ECO:0000313" key="3">
    <source>
        <dbReference type="Proteomes" id="UP000032740"/>
    </source>
</evidence>
<accession>U4KL86</accession>
<feature type="transmembrane region" description="Helical" evidence="1">
    <location>
        <begin position="12"/>
        <end position="33"/>
    </location>
</feature>
<dbReference type="HOGENOM" id="CLU_1674102_0_0_14"/>
<feature type="transmembrane region" description="Helical" evidence="1">
    <location>
        <begin position="65"/>
        <end position="85"/>
    </location>
</feature>
<proteinExistence type="predicted"/>
<dbReference type="EMBL" id="FO681347">
    <property type="protein sequence ID" value="CCV64528.1"/>
    <property type="molecule type" value="Genomic_DNA"/>
</dbReference>
<reference evidence="2 3" key="1">
    <citation type="journal article" date="2013" name="J. Mol. Microbiol. Biotechnol.">
        <title>Analysis of the Complete Genomes of Acholeplasma brassicae , A. palmae and A. laidlawii and Their Comparison to the Obligate Parasites from ' Candidatus Phytoplasma'.</title>
        <authorList>
            <person name="Kube M."/>
            <person name="Siewert C."/>
            <person name="Migdoll A.M."/>
            <person name="Duduk B."/>
            <person name="Holz S."/>
            <person name="Rabus R."/>
            <person name="Seemuller E."/>
            <person name="Mitrovic J."/>
            <person name="Muller I."/>
            <person name="Buttner C."/>
            <person name="Reinhardt R."/>
        </authorList>
    </citation>
    <scope>NUCLEOTIDE SEQUENCE [LARGE SCALE GENOMIC DNA]</scope>
    <source>
        <strain evidence="2 3">J233</strain>
    </source>
</reference>
<keyword evidence="1" id="KW-0812">Transmembrane</keyword>
<protein>
    <submittedName>
        <fullName evidence="2">Uncharacterized protein</fullName>
    </submittedName>
</protein>
<organism evidence="2 3">
    <name type="scientific">Alteracholeplasma palmae (strain ATCC 49389 / J233)</name>
    <name type="common">Acholeplasma palmae</name>
    <dbReference type="NCBI Taxonomy" id="1318466"/>
    <lineage>
        <taxon>Bacteria</taxon>
        <taxon>Bacillati</taxon>
        <taxon>Mycoplasmatota</taxon>
        <taxon>Mollicutes</taxon>
        <taxon>Acholeplasmatales</taxon>
        <taxon>Acholeplasmataceae</taxon>
        <taxon>Acholeplasma</taxon>
    </lineage>
</organism>
<feature type="transmembrane region" description="Helical" evidence="1">
    <location>
        <begin position="134"/>
        <end position="155"/>
    </location>
</feature>
<feature type="transmembrane region" description="Helical" evidence="1">
    <location>
        <begin position="92"/>
        <end position="114"/>
    </location>
</feature>
<evidence type="ECO:0000256" key="1">
    <source>
        <dbReference type="SAM" id="Phobius"/>
    </source>
</evidence>
<keyword evidence="1" id="KW-1133">Transmembrane helix</keyword>
<keyword evidence="3" id="KW-1185">Reference proteome</keyword>
<dbReference type="KEGG" id="apal:BN85409510"/>
<dbReference type="RefSeq" id="WP_026660366.1">
    <property type="nucleotide sequence ID" value="NC_022538.1"/>
</dbReference>
<name>U4KL86_ALTPJ</name>
<sequence>MAKRNSSNASMIKFFVVILGVLAVLSIFLGAIATKDSDTVFTGLEATFGANIGKLGGLAELKLEFNFLALAAYFLPALGVIFIMVSGKRLGYLVSAVVFIGSAILLVTMPQYISVKLDTIIGGNESVIDWVLQWPVYVAVGLNGVAALTSVYLTIKE</sequence>